<keyword evidence="4" id="KW-1185">Reference proteome</keyword>
<organism evidence="3 4">
    <name type="scientific">Pedobacter montanisoli</name>
    <dbReference type="NCBI Taxonomy" id="2923277"/>
    <lineage>
        <taxon>Bacteria</taxon>
        <taxon>Pseudomonadati</taxon>
        <taxon>Bacteroidota</taxon>
        <taxon>Sphingobacteriia</taxon>
        <taxon>Sphingobacteriales</taxon>
        <taxon>Sphingobacteriaceae</taxon>
        <taxon>Pedobacter</taxon>
    </lineage>
</organism>
<evidence type="ECO:0000313" key="4">
    <source>
        <dbReference type="Proteomes" id="UP001165460"/>
    </source>
</evidence>
<proteinExistence type="predicted"/>
<feature type="coiled-coil region" evidence="1">
    <location>
        <begin position="45"/>
        <end position="111"/>
    </location>
</feature>
<dbReference type="EMBL" id="JALGBH010000001">
    <property type="protein sequence ID" value="MCJ0741883.1"/>
    <property type="molecule type" value="Genomic_DNA"/>
</dbReference>
<keyword evidence="1" id="KW-0175">Coiled coil</keyword>
<comment type="caution">
    <text evidence="3">The sequence shown here is derived from an EMBL/GenBank/DDBJ whole genome shotgun (WGS) entry which is preliminary data.</text>
</comment>
<keyword evidence="2" id="KW-1133">Transmembrane helix</keyword>
<dbReference type="Proteomes" id="UP001165460">
    <property type="component" value="Unassembled WGS sequence"/>
</dbReference>
<accession>A0ABS9ZU93</accession>
<sequence length="303" mass="34490">MQADNTRNKTDKTKVYFLMVVIAALLGINGYLYFSNKSSASSSPSASLNTEQERLKLEVEKIEVELDRVNLSNVNLNDKLIEEQNHARQKIEELKEALRRGELTQKDLDEAGEKISNLRNFVKIYNNKVTLLEQENVYLKGERDSLKSVVTTSNDKNVKLEKENKKLTAKVRVGESLKAYDIKVSAFKIKQSGKITGVTRASTANQLTIDFALVPNDLAEKKYHRVFLRVIDPAGNLIADENNMFEAEGQKMQYSTAIEFSFNNDNTRYKIDWINPRQFMKGIYTLILYSGGSVMGKSEIELR</sequence>
<protein>
    <recommendedName>
        <fullName evidence="5">Chromosome partitioning protein ParA</fullName>
    </recommendedName>
</protein>
<gene>
    <name evidence="3" type="ORF">MMF97_04095</name>
</gene>
<keyword evidence="2" id="KW-0812">Transmembrane</keyword>
<dbReference type="RefSeq" id="WP_243359492.1">
    <property type="nucleotide sequence ID" value="NZ_JALGBH010000001.1"/>
</dbReference>
<evidence type="ECO:0000256" key="2">
    <source>
        <dbReference type="SAM" id="Phobius"/>
    </source>
</evidence>
<keyword evidence="2" id="KW-0472">Membrane</keyword>
<reference evidence="3" key="1">
    <citation type="submission" date="2022-03" db="EMBL/GenBank/DDBJ databases">
        <authorList>
            <person name="Woo C.Y."/>
        </authorList>
    </citation>
    <scope>NUCLEOTIDE SEQUENCE</scope>
    <source>
        <strain evidence="3">CYS-01</strain>
    </source>
</reference>
<feature type="transmembrane region" description="Helical" evidence="2">
    <location>
        <begin position="15"/>
        <end position="34"/>
    </location>
</feature>
<evidence type="ECO:0000313" key="3">
    <source>
        <dbReference type="EMBL" id="MCJ0741883.1"/>
    </source>
</evidence>
<evidence type="ECO:0000256" key="1">
    <source>
        <dbReference type="SAM" id="Coils"/>
    </source>
</evidence>
<name>A0ABS9ZU93_9SPHI</name>
<evidence type="ECO:0008006" key="5">
    <source>
        <dbReference type="Google" id="ProtNLM"/>
    </source>
</evidence>